<comment type="caution">
    <text evidence="1">The sequence shown here is derived from an EMBL/GenBank/DDBJ whole genome shotgun (WGS) entry which is preliminary data.</text>
</comment>
<dbReference type="Proteomes" id="UP001165296">
    <property type="component" value="Unassembled WGS sequence"/>
</dbReference>
<dbReference type="EMBL" id="JAJADR010000011">
    <property type="protein sequence ID" value="MCB2410841.1"/>
    <property type="molecule type" value="Genomic_DNA"/>
</dbReference>
<name>A0ABS8AYF2_9BACT</name>
<evidence type="ECO:0008006" key="3">
    <source>
        <dbReference type="Google" id="ProtNLM"/>
    </source>
</evidence>
<organism evidence="1 2">
    <name type="scientific">Hymenobacter lucidus</name>
    <dbReference type="NCBI Taxonomy" id="2880930"/>
    <lineage>
        <taxon>Bacteria</taxon>
        <taxon>Pseudomonadati</taxon>
        <taxon>Bacteroidota</taxon>
        <taxon>Cytophagia</taxon>
        <taxon>Cytophagales</taxon>
        <taxon>Hymenobacteraceae</taxon>
        <taxon>Hymenobacter</taxon>
    </lineage>
</organism>
<feature type="non-terminal residue" evidence="1">
    <location>
        <position position="100"/>
    </location>
</feature>
<sequence length="100" mass="11797">MQLQQVLTPPQAREFRAFAVRLYRADPHYIRPLDQDIDQVFDPKRNKYFRHGELIRWLLLDERGRTIGRVAAFINERTARTFEQPTGGMGFFECIDDQAA</sequence>
<accession>A0ABS8AYF2</accession>
<gene>
    <name evidence="1" type="ORF">LGH74_22830</name>
</gene>
<proteinExistence type="predicted"/>
<dbReference type="PANTHER" id="PTHR41368:SF1">
    <property type="entry name" value="PROTEIN YGHO"/>
    <property type="match status" value="1"/>
</dbReference>
<reference evidence="1" key="1">
    <citation type="submission" date="2021-10" db="EMBL/GenBank/DDBJ databases">
        <authorList>
            <person name="Dean J.D."/>
            <person name="Kim M.K."/>
            <person name="Newey C.N."/>
            <person name="Stoker T.S."/>
            <person name="Thompson D.W."/>
            <person name="Grose J.H."/>
        </authorList>
    </citation>
    <scope>NUCLEOTIDE SEQUENCE</scope>
    <source>
        <strain evidence="1">BT178</strain>
    </source>
</reference>
<evidence type="ECO:0000313" key="1">
    <source>
        <dbReference type="EMBL" id="MCB2410841.1"/>
    </source>
</evidence>
<keyword evidence="2" id="KW-1185">Reference proteome</keyword>
<evidence type="ECO:0000313" key="2">
    <source>
        <dbReference type="Proteomes" id="UP001165296"/>
    </source>
</evidence>
<protein>
    <recommendedName>
        <fullName evidence="3">GNAT family N-acetyltransferase</fullName>
    </recommendedName>
</protein>
<dbReference type="InterPro" id="IPR039968">
    <property type="entry name" value="BcerS-like"/>
</dbReference>
<dbReference type="PANTHER" id="PTHR41368">
    <property type="entry name" value="PROTEIN YGHO"/>
    <property type="match status" value="1"/>
</dbReference>